<evidence type="ECO:0000313" key="3">
    <source>
        <dbReference type="Proteomes" id="UP000469558"/>
    </source>
</evidence>
<proteinExistence type="predicted"/>
<accession>A0A8T9BRL0</accession>
<protein>
    <submittedName>
        <fullName evidence="2">Uncharacterized protein</fullName>
    </submittedName>
</protein>
<dbReference type="Proteomes" id="UP000469558">
    <property type="component" value="Unassembled WGS sequence"/>
</dbReference>
<dbReference type="EMBL" id="QGMK01002766">
    <property type="protein sequence ID" value="TVY56172.1"/>
    <property type="molecule type" value="Genomic_DNA"/>
</dbReference>
<comment type="caution">
    <text evidence="2">The sequence shown here is derived from an EMBL/GenBank/DDBJ whole genome shotgun (WGS) entry which is preliminary data.</text>
</comment>
<evidence type="ECO:0000313" key="2">
    <source>
        <dbReference type="EMBL" id="TVY56172.1"/>
    </source>
</evidence>
<evidence type="ECO:0000256" key="1">
    <source>
        <dbReference type="SAM" id="MobiDB-lite"/>
    </source>
</evidence>
<keyword evidence="3" id="KW-1185">Reference proteome</keyword>
<name>A0A8T9BRL0_9HELO</name>
<dbReference type="OrthoDB" id="3553348at2759"/>
<dbReference type="AlphaFoldDB" id="A0A8T9BRL0"/>
<reference evidence="2 3" key="1">
    <citation type="submission" date="2018-05" db="EMBL/GenBank/DDBJ databases">
        <title>Genome sequencing and assembly of the regulated plant pathogen Lachnellula willkommii and related sister species for the development of diagnostic species identification markers.</title>
        <authorList>
            <person name="Giroux E."/>
            <person name="Bilodeau G."/>
        </authorList>
    </citation>
    <scope>NUCLEOTIDE SEQUENCE [LARGE SCALE GENOMIC DNA]</scope>
    <source>
        <strain evidence="2 3">CBS 268.59</strain>
    </source>
</reference>
<sequence length="171" mass="18693">MTAIAADVPLAYRQLLIDVRDEGVAFLFSTHFSEAGALQVPAQRAAAVYKITTQVAIEEFRRLVAIKAHVSDTNANIISPTLLMDDLWHAAVLDTLFYADLQAAPGLTIHHRPSGASEGESELRQVRLDTVKSLYKGYFSTDPTEHPWSLPQARHSLTGDLPGANITTDDP</sequence>
<feature type="region of interest" description="Disordered" evidence="1">
    <location>
        <begin position="144"/>
        <end position="171"/>
    </location>
</feature>
<organism evidence="2 3">
    <name type="scientific">Lachnellula suecica</name>
    <dbReference type="NCBI Taxonomy" id="602035"/>
    <lineage>
        <taxon>Eukaryota</taxon>
        <taxon>Fungi</taxon>
        <taxon>Dikarya</taxon>
        <taxon>Ascomycota</taxon>
        <taxon>Pezizomycotina</taxon>
        <taxon>Leotiomycetes</taxon>
        <taxon>Helotiales</taxon>
        <taxon>Lachnaceae</taxon>
        <taxon>Lachnellula</taxon>
    </lineage>
</organism>
<gene>
    <name evidence="2" type="ORF">LSUE1_G009540</name>
</gene>